<accession>A0A4Q2KCV5</accession>
<evidence type="ECO:0000313" key="3">
    <source>
        <dbReference type="EMBL" id="RXZ61740.1"/>
    </source>
</evidence>
<gene>
    <name evidence="3" type="ORF">ESZ91_04945</name>
</gene>
<evidence type="ECO:0000256" key="1">
    <source>
        <dbReference type="SAM" id="MobiDB-lite"/>
    </source>
</evidence>
<sequence>MKKFSKLLVAAVLALSLGLTAAGCGGNGNTGGDNPGGDNPGGDNPGGNTGVTATLDFYTSVNIIEQSALQQVANAYSDMQYEKGNDITIMIRNNTDPAAYMQTLRTLVSNGVKNPTIANTSVVDEYYGTDKILDLSGYLEEPNPYIEGNAAWMDALEEDAYRARQTGASTTIPGLSYSSNYTAVYYNKAAVLDVLGDDPLVAEDGTIDNSKITWEWLLNALETAQNADANFDYPLGLSTSEQSFGSDSFHIGASVIEAYLDQYFRDFLDVVHSKEGDYSYISSIDSVWKYDGSDGSIDLPNSYTYNINRVVDTYFNQTGYNPLSERYEELMENLYTLFSYSDPEASYNDVFNRFNETVITYEGKGGSYSDMKLFYIEDLTYIRTYRDAFKTSGAGGATVYPTAEQIASEIGWFILPAISSDLEGVADNLRPEGGPNENFGVLSTGVQSTDEIAVDFLRYLISPTGQAAIYASYESSNYAPINMRQLVKNVTIPESIDYTDLISAVGDCSNNPYRFFGKGSGMDTITAGSSGEYVTDQIAAVLSGFFRGGNADWTAQATSYFNIIKSGFANYAEENNFIYNDYTKVAEQTNNLVNSPYSSVS</sequence>
<dbReference type="RefSeq" id="WP_129224701.1">
    <property type="nucleotide sequence ID" value="NZ_SDOZ01000002.1"/>
</dbReference>
<comment type="caution">
    <text evidence="3">The sequence shown here is derived from an EMBL/GenBank/DDBJ whole genome shotgun (WGS) entry which is preliminary data.</text>
</comment>
<evidence type="ECO:0008006" key="5">
    <source>
        <dbReference type="Google" id="ProtNLM"/>
    </source>
</evidence>
<name>A0A4Q2KCV5_9FIRM</name>
<feature type="chain" id="PRO_5039648502" description="Extracellular solute-binding protein" evidence="2">
    <location>
        <begin position="22"/>
        <end position="601"/>
    </location>
</feature>
<evidence type="ECO:0000256" key="2">
    <source>
        <dbReference type="SAM" id="SignalP"/>
    </source>
</evidence>
<feature type="signal peptide" evidence="2">
    <location>
        <begin position="1"/>
        <end position="21"/>
    </location>
</feature>
<dbReference type="EMBL" id="SDOZ01000002">
    <property type="protein sequence ID" value="RXZ61740.1"/>
    <property type="molecule type" value="Genomic_DNA"/>
</dbReference>
<dbReference type="OrthoDB" id="1929810at2"/>
<proteinExistence type="predicted"/>
<feature type="compositionally biased region" description="Gly residues" evidence="1">
    <location>
        <begin position="30"/>
        <end position="49"/>
    </location>
</feature>
<keyword evidence="4" id="KW-1185">Reference proteome</keyword>
<protein>
    <recommendedName>
        <fullName evidence="5">Extracellular solute-binding protein</fullName>
    </recommendedName>
</protein>
<dbReference type="Proteomes" id="UP000291269">
    <property type="component" value="Unassembled WGS sequence"/>
</dbReference>
<feature type="region of interest" description="Disordered" evidence="1">
    <location>
        <begin position="30"/>
        <end position="50"/>
    </location>
</feature>
<evidence type="ECO:0000313" key="4">
    <source>
        <dbReference type="Proteomes" id="UP000291269"/>
    </source>
</evidence>
<dbReference type="AlphaFoldDB" id="A0A4Q2KCV5"/>
<organism evidence="3 4">
    <name type="scientific">Candidatus Borkfalkia ceftriaxoniphila</name>
    <dbReference type="NCBI Taxonomy" id="2508949"/>
    <lineage>
        <taxon>Bacteria</taxon>
        <taxon>Bacillati</taxon>
        <taxon>Bacillota</taxon>
        <taxon>Clostridia</taxon>
        <taxon>Christensenellales</taxon>
        <taxon>Christensenellaceae</taxon>
        <taxon>Candidatus Borkfalkia</taxon>
    </lineage>
</organism>
<reference evidence="3 4" key="1">
    <citation type="journal article" date="2019" name="Gut">
        <title>Antibiotics-induced monodominance of a novel gut bacterial order.</title>
        <authorList>
            <person name="Hildebrand F."/>
            <person name="Moitinho-Silva L."/>
            <person name="Blasche S."/>
            <person name="Jahn M.T."/>
            <person name="Gossmann T.I."/>
            <person name="Heuerta-Cepas J."/>
            <person name="Hercog R."/>
            <person name="Luetge M."/>
            <person name="Bahram M."/>
            <person name="Pryszlak A."/>
            <person name="Alves R.J."/>
            <person name="Waszak S.M."/>
            <person name="Zhu A."/>
            <person name="Ye L."/>
            <person name="Costea P.I."/>
            <person name="Aalvink S."/>
            <person name="Belzer C."/>
            <person name="Forslund S.K."/>
            <person name="Sunagawa S."/>
            <person name="Hentschel U."/>
            <person name="Merten C."/>
            <person name="Patil K.R."/>
            <person name="Benes V."/>
            <person name="Bork P."/>
        </authorList>
    </citation>
    <scope>NUCLEOTIDE SEQUENCE [LARGE SCALE GENOMIC DNA]</scope>
    <source>
        <strain evidence="3 4">HDS1380</strain>
    </source>
</reference>
<dbReference type="PROSITE" id="PS51257">
    <property type="entry name" value="PROKAR_LIPOPROTEIN"/>
    <property type="match status" value="1"/>
</dbReference>
<keyword evidence="2" id="KW-0732">Signal</keyword>